<dbReference type="AlphaFoldDB" id="A0A2Z6SEB1"/>
<accession>A0A2Z6SEB1</accession>
<comment type="caution">
    <text evidence="1">The sequence shown here is derived from an EMBL/GenBank/DDBJ whole genome shotgun (WGS) entry which is preliminary data.</text>
</comment>
<reference evidence="2" key="2">
    <citation type="submission" date="2019-10" db="EMBL/GenBank/DDBJ databases">
        <title>Conservation and host-specific expression of non-tandemly repeated heterogenous ribosome RNA gene in arbuscular mycorrhizal fungi.</title>
        <authorList>
            <person name="Maeda T."/>
            <person name="Kobayashi Y."/>
            <person name="Nakagawa T."/>
            <person name="Ezawa T."/>
            <person name="Yamaguchi K."/>
            <person name="Bino T."/>
            <person name="Nishimoto Y."/>
            <person name="Shigenobu S."/>
            <person name="Kawaguchi M."/>
        </authorList>
    </citation>
    <scope>NUCLEOTIDE SEQUENCE</scope>
    <source>
        <strain evidence="2">HR1</strain>
    </source>
</reference>
<organism evidence="1 3">
    <name type="scientific">Rhizophagus clarus</name>
    <dbReference type="NCBI Taxonomy" id="94130"/>
    <lineage>
        <taxon>Eukaryota</taxon>
        <taxon>Fungi</taxon>
        <taxon>Fungi incertae sedis</taxon>
        <taxon>Mucoromycota</taxon>
        <taxon>Glomeromycotina</taxon>
        <taxon>Glomeromycetes</taxon>
        <taxon>Glomerales</taxon>
        <taxon>Glomeraceae</taxon>
        <taxon>Rhizophagus</taxon>
    </lineage>
</organism>
<evidence type="ECO:0000313" key="1">
    <source>
        <dbReference type="EMBL" id="GBC03667.1"/>
    </source>
</evidence>
<evidence type="ECO:0000313" key="2">
    <source>
        <dbReference type="EMBL" id="GES93986.1"/>
    </source>
</evidence>
<proteinExistence type="predicted"/>
<gene>
    <name evidence="2" type="ORF">RCL2_002072900</name>
    <name evidence="1" type="ORF">RclHR1_05250003</name>
</gene>
<evidence type="ECO:0000313" key="3">
    <source>
        <dbReference type="Proteomes" id="UP000247702"/>
    </source>
</evidence>
<keyword evidence="3" id="KW-1185">Reference proteome</keyword>
<sequence>MMRGLPDDIRDNLILSTNFTGIKFFAEFDFKSCKILKETKDKNTLVTYFETYEGLKETLESTFTYNKEHFRWTRSNPASAYRKKEDTGDRVVCSKGSSNGLPKKLLARMLVPLRN</sequence>
<reference evidence="1 3" key="1">
    <citation type="submission" date="2017-11" db="EMBL/GenBank/DDBJ databases">
        <title>The genome of Rhizophagus clarus HR1 reveals common genetic basis of auxotrophy among arbuscular mycorrhizal fungi.</title>
        <authorList>
            <person name="Kobayashi Y."/>
        </authorList>
    </citation>
    <scope>NUCLEOTIDE SEQUENCE [LARGE SCALE GENOMIC DNA]</scope>
    <source>
        <strain evidence="1 3">HR1</strain>
    </source>
</reference>
<name>A0A2Z6SEB1_9GLOM</name>
<dbReference type="Proteomes" id="UP000615446">
    <property type="component" value="Unassembled WGS sequence"/>
</dbReference>
<dbReference type="Proteomes" id="UP000247702">
    <property type="component" value="Unassembled WGS sequence"/>
</dbReference>
<protein>
    <submittedName>
        <fullName evidence="1">Uncharacterized protein</fullName>
    </submittedName>
</protein>
<dbReference type="EMBL" id="BEXD01003899">
    <property type="protein sequence ID" value="GBC03667.1"/>
    <property type="molecule type" value="Genomic_DNA"/>
</dbReference>
<dbReference type="EMBL" id="BLAL01000229">
    <property type="protein sequence ID" value="GES93986.1"/>
    <property type="molecule type" value="Genomic_DNA"/>
</dbReference>